<keyword evidence="3" id="KW-1185">Reference proteome</keyword>
<dbReference type="HOGENOM" id="CLU_2559200_0_0_1"/>
<evidence type="ECO:0000313" key="2">
    <source>
        <dbReference type="EMBL" id="KIO07108.1"/>
    </source>
</evidence>
<evidence type="ECO:0000313" key="3">
    <source>
        <dbReference type="Proteomes" id="UP000054217"/>
    </source>
</evidence>
<dbReference type="AlphaFoldDB" id="A0A0C3JDE7"/>
<organism evidence="2 3">
    <name type="scientific">Pisolithus tinctorius Marx 270</name>
    <dbReference type="NCBI Taxonomy" id="870435"/>
    <lineage>
        <taxon>Eukaryota</taxon>
        <taxon>Fungi</taxon>
        <taxon>Dikarya</taxon>
        <taxon>Basidiomycota</taxon>
        <taxon>Agaricomycotina</taxon>
        <taxon>Agaricomycetes</taxon>
        <taxon>Agaricomycetidae</taxon>
        <taxon>Boletales</taxon>
        <taxon>Sclerodermatineae</taxon>
        <taxon>Pisolithaceae</taxon>
        <taxon>Pisolithus</taxon>
    </lineage>
</organism>
<accession>A0A0C3JDE7</accession>
<dbReference type="EMBL" id="KN831961">
    <property type="protein sequence ID" value="KIO07108.1"/>
    <property type="molecule type" value="Genomic_DNA"/>
</dbReference>
<reference evidence="3" key="2">
    <citation type="submission" date="2015-01" db="EMBL/GenBank/DDBJ databases">
        <title>Evolutionary Origins and Diversification of the Mycorrhizal Mutualists.</title>
        <authorList>
            <consortium name="DOE Joint Genome Institute"/>
            <consortium name="Mycorrhizal Genomics Consortium"/>
            <person name="Kohler A."/>
            <person name="Kuo A."/>
            <person name="Nagy L.G."/>
            <person name="Floudas D."/>
            <person name="Copeland A."/>
            <person name="Barry K.W."/>
            <person name="Cichocki N."/>
            <person name="Veneault-Fourrey C."/>
            <person name="LaButti K."/>
            <person name="Lindquist E.A."/>
            <person name="Lipzen A."/>
            <person name="Lundell T."/>
            <person name="Morin E."/>
            <person name="Murat C."/>
            <person name="Riley R."/>
            <person name="Ohm R."/>
            <person name="Sun H."/>
            <person name="Tunlid A."/>
            <person name="Henrissat B."/>
            <person name="Grigoriev I.V."/>
            <person name="Hibbett D.S."/>
            <person name="Martin F."/>
        </authorList>
    </citation>
    <scope>NUCLEOTIDE SEQUENCE [LARGE SCALE GENOMIC DNA]</scope>
    <source>
        <strain evidence="3">Marx 270</strain>
    </source>
</reference>
<name>A0A0C3JDE7_PISTI</name>
<sequence>MAELRQSSKYRLKTRVRVLNLRPFLPSSCHPHDYSQVTDDALVVLTDDSTDTKHEKNVEKTHWREEAEQKERERKAKREEAR</sequence>
<dbReference type="Proteomes" id="UP000054217">
    <property type="component" value="Unassembled WGS sequence"/>
</dbReference>
<dbReference type="InParanoid" id="A0A0C3JDE7"/>
<evidence type="ECO:0000256" key="1">
    <source>
        <dbReference type="SAM" id="MobiDB-lite"/>
    </source>
</evidence>
<gene>
    <name evidence="2" type="ORF">M404DRAFT_24201</name>
</gene>
<reference evidence="2 3" key="1">
    <citation type="submission" date="2014-04" db="EMBL/GenBank/DDBJ databases">
        <authorList>
            <consortium name="DOE Joint Genome Institute"/>
            <person name="Kuo A."/>
            <person name="Kohler A."/>
            <person name="Costa M.D."/>
            <person name="Nagy L.G."/>
            <person name="Floudas D."/>
            <person name="Copeland A."/>
            <person name="Barry K.W."/>
            <person name="Cichocki N."/>
            <person name="Veneault-Fourrey C."/>
            <person name="LaButti K."/>
            <person name="Lindquist E.A."/>
            <person name="Lipzen A."/>
            <person name="Lundell T."/>
            <person name="Morin E."/>
            <person name="Murat C."/>
            <person name="Sun H."/>
            <person name="Tunlid A."/>
            <person name="Henrissat B."/>
            <person name="Grigoriev I.V."/>
            <person name="Hibbett D.S."/>
            <person name="Martin F."/>
            <person name="Nordberg H.P."/>
            <person name="Cantor M.N."/>
            <person name="Hua S.X."/>
        </authorList>
    </citation>
    <scope>NUCLEOTIDE SEQUENCE [LARGE SCALE GENOMIC DNA]</scope>
    <source>
        <strain evidence="2 3">Marx 270</strain>
    </source>
</reference>
<feature type="region of interest" description="Disordered" evidence="1">
    <location>
        <begin position="48"/>
        <end position="82"/>
    </location>
</feature>
<proteinExistence type="predicted"/>
<protein>
    <submittedName>
        <fullName evidence="2">Uncharacterized protein</fullName>
    </submittedName>
</protein>
<feature type="compositionally biased region" description="Basic and acidic residues" evidence="1">
    <location>
        <begin position="50"/>
        <end position="82"/>
    </location>
</feature>